<organism evidence="1">
    <name type="scientific">bioreactor metagenome</name>
    <dbReference type="NCBI Taxonomy" id="1076179"/>
    <lineage>
        <taxon>unclassified sequences</taxon>
        <taxon>metagenomes</taxon>
        <taxon>ecological metagenomes</taxon>
    </lineage>
</organism>
<sequence length="123" mass="13122">MRINIAPVGQRFRPLGLQQSSLFQRAKIFAVNPQQVDRTIGLSPGGGFRLDALHGISGIGETHDFKIDRIVGFHLATDPVKILVNGAVTAPGVEPDGLASGLILDLLPALFGVSRSGQQQTRE</sequence>
<evidence type="ECO:0000313" key="1">
    <source>
        <dbReference type="EMBL" id="MPN35022.1"/>
    </source>
</evidence>
<proteinExistence type="predicted"/>
<reference evidence="1" key="1">
    <citation type="submission" date="2019-08" db="EMBL/GenBank/DDBJ databases">
        <authorList>
            <person name="Kucharzyk K."/>
            <person name="Murdoch R.W."/>
            <person name="Higgins S."/>
            <person name="Loffler F."/>
        </authorList>
    </citation>
    <scope>NUCLEOTIDE SEQUENCE</scope>
</reference>
<name>A0A645H9H5_9ZZZZ</name>
<dbReference type="AlphaFoldDB" id="A0A645H9H5"/>
<gene>
    <name evidence="1" type="ORF">SDC9_182516</name>
</gene>
<dbReference type="EMBL" id="VSSQ01088358">
    <property type="protein sequence ID" value="MPN35022.1"/>
    <property type="molecule type" value="Genomic_DNA"/>
</dbReference>
<accession>A0A645H9H5</accession>
<comment type="caution">
    <text evidence="1">The sequence shown here is derived from an EMBL/GenBank/DDBJ whole genome shotgun (WGS) entry which is preliminary data.</text>
</comment>
<protein>
    <submittedName>
        <fullName evidence="1">Uncharacterized protein</fullName>
    </submittedName>
</protein>